<evidence type="ECO:0000259" key="9">
    <source>
        <dbReference type="PROSITE" id="PS50940"/>
    </source>
</evidence>
<dbReference type="InterPro" id="IPR029070">
    <property type="entry name" value="Chitinase_insertion_sf"/>
</dbReference>
<dbReference type="SUPFAM" id="SSF54556">
    <property type="entry name" value="Chitinase insertion domain"/>
    <property type="match status" value="1"/>
</dbReference>
<dbReference type="EC" id="3.2.1.14" evidence="3"/>
<keyword evidence="6" id="KW-0119">Carbohydrate metabolism</keyword>
<gene>
    <name evidence="12" type="primary">LOC110073322</name>
</gene>
<dbReference type="Pfam" id="PF01607">
    <property type="entry name" value="CBM_14"/>
    <property type="match status" value="2"/>
</dbReference>
<dbReference type="InterPro" id="IPR017853">
    <property type="entry name" value="GH"/>
</dbReference>
<evidence type="ECO:0000256" key="2">
    <source>
        <dbReference type="ARBA" id="ARBA00009121"/>
    </source>
</evidence>
<evidence type="ECO:0000256" key="4">
    <source>
        <dbReference type="ARBA" id="ARBA00022669"/>
    </source>
</evidence>
<evidence type="ECO:0000256" key="6">
    <source>
        <dbReference type="ARBA" id="ARBA00023326"/>
    </source>
</evidence>
<feature type="signal peptide" evidence="8">
    <location>
        <begin position="1"/>
        <end position="22"/>
    </location>
</feature>
<organism evidence="11 12">
    <name type="scientific">Pogona vitticeps</name>
    <name type="common">central bearded dragon</name>
    <dbReference type="NCBI Taxonomy" id="103695"/>
    <lineage>
        <taxon>Eukaryota</taxon>
        <taxon>Metazoa</taxon>
        <taxon>Chordata</taxon>
        <taxon>Craniata</taxon>
        <taxon>Vertebrata</taxon>
        <taxon>Euteleostomi</taxon>
        <taxon>Lepidosauria</taxon>
        <taxon>Squamata</taxon>
        <taxon>Bifurcata</taxon>
        <taxon>Unidentata</taxon>
        <taxon>Episquamata</taxon>
        <taxon>Toxicofera</taxon>
        <taxon>Iguania</taxon>
        <taxon>Acrodonta</taxon>
        <taxon>Agamidae</taxon>
        <taxon>Amphibolurinae</taxon>
        <taxon>Pogona</taxon>
    </lineage>
</organism>
<evidence type="ECO:0000256" key="5">
    <source>
        <dbReference type="ARBA" id="ARBA00023024"/>
    </source>
</evidence>
<evidence type="ECO:0000256" key="7">
    <source>
        <dbReference type="SAM" id="MobiDB-lite"/>
    </source>
</evidence>
<proteinExistence type="inferred from homology"/>
<dbReference type="Gene3D" id="3.20.20.80">
    <property type="entry name" value="Glycosidases"/>
    <property type="match status" value="1"/>
</dbReference>
<dbReference type="InterPro" id="IPR036508">
    <property type="entry name" value="Chitin-bd_dom_sf"/>
</dbReference>
<dbReference type="PANTHER" id="PTHR11177">
    <property type="entry name" value="CHITINASE"/>
    <property type="match status" value="1"/>
</dbReference>
<keyword evidence="8" id="KW-0732">Signal</keyword>
<evidence type="ECO:0000256" key="1">
    <source>
        <dbReference type="ARBA" id="ARBA00000822"/>
    </source>
</evidence>
<dbReference type="Proteomes" id="UP001652642">
    <property type="component" value="Chromosome 4"/>
</dbReference>
<dbReference type="InterPro" id="IPR050314">
    <property type="entry name" value="Glycosyl_Hydrlase_18"/>
</dbReference>
<dbReference type="Gene3D" id="2.170.140.10">
    <property type="entry name" value="Chitin binding domain"/>
    <property type="match status" value="2"/>
</dbReference>
<feature type="compositionally biased region" description="Pro residues" evidence="7">
    <location>
        <begin position="618"/>
        <end position="631"/>
    </location>
</feature>
<dbReference type="InterPro" id="IPR002557">
    <property type="entry name" value="Chitin-bd_dom"/>
</dbReference>
<evidence type="ECO:0000256" key="8">
    <source>
        <dbReference type="SAM" id="SignalP"/>
    </source>
</evidence>
<dbReference type="InterPro" id="IPR011583">
    <property type="entry name" value="Chitinase_II/V-like_cat"/>
</dbReference>
<evidence type="ECO:0000259" key="10">
    <source>
        <dbReference type="PROSITE" id="PS51910"/>
    </source>
</evidence>
<feature type="chain" id="PRO_5045509184" description="chitinase" evidence="8">
    <location>
        <begin position="23"/>
        <end position="751"/>
    </location>
</feature>
<accession>A0ABM5G6A4</accession>
<dbReference type="SUPFAM" id="SSF51445">
    <property type="entry name" value="(Trans)glycosidases"/>
    <property type="match status" value="1"/>
</dbReference>
<dbReference type="SMART" id="SM00636">
    <property type="entry name" value="Glyco_18"/>
    <property type="match status" value="1"/>
</dbReference>
<dbReference type="GeneID" id="110073322"/>
<dbReference type="SMART" id="SM00494">
    <property type="entry name" value="ChtBD2"/>
    <property type="match status" value="2"/>
</dbReference>
<dbReference type="CDD" id="cd02872">
    <property type="entry name" value="GH18_chitolectin_chitotriosidase"/>
    <property type="match status" value="1"/>
</dbReference>
<protein>
    <recommendedName>
        <fullName evidence="3">chitinase</fullName>
        <ecNumber evidence="3">3.2.1.14</ecNumber>
    </recommendedName>
</protein>
<evidence type="ECO:0000313" key="12">
    <source>
        <dbReference type="RefSeq" id="XP_072853181.1"/>
    </source>
</evidence>
<comment type="catalytic activity">
    <reaction evidence="1">
        <text>Random endo-hydrolysis of N-acetyl-beta-D-glucosaminide (1-&gt;4)-beta-linkages in chitin and chitodextrins.</text>
        <dbReference type="EC" id="3.2.1.14"/>
    </reaction>
</comment>
<keyword evidence="4" id="KW-0147">Chitin-binding</keyword>
<evidence type="ECO:0000313" key="11">
    <source>
        <dbReference type="Proteomes" id="UP001652642"/>
    </source>
</evidence>
<feature type="domain" description="Chitin-binding type-2" evidence="9">
    <location>
        <begin position="636"/>
        <end position="704"/>
    </location>
</feature>
<dbReference type="SUPFAM" id="SSF57625">
    <property type="entry name" value="Invertebrate chitin-binding proteins"/>
    <property type="match status" value="2"/>
</dbReference>
<evidence type="ECO:0000256" key="3">
    <source>
        <dbReference type="ARBA" id="ARBA00012729"/>
    </source>
</evidence>
<sequence length="751" mass="84073">MADFSRGFLVLCFLLIAGCINCQKPEDRTEPKLKYRLCDEYVLTGRTAGDLKPMTLWHVNCHYPGYYSVGDMVKQGTRPPRHRAVLVKDENNLLHRPTTARQIWRSPNEGKDGFTVYEMVCPEGFKAMGDIVVEGFEQLPDLHRYMCVNEAVLIQGKRHPIWDDIGIKERVNIGVWAVEKLHKTQGIDAGTFVSGTTDHHVHSRDILVLNPHKVMLDERASVQLRQKSDTGFPCNLVCYITNWAQYRPAPGKFFPKNTDPNLCTHVIFAFAVIKSNQIQSFEWNDESQLYPETQALKQRNPALLTLLAIGGWNFGAGFSEMLSTESNRKIFIDSVMVFLRRHGFDGADLDFEYPGARGSPPEDKHRFTLLVQEMHAAFEKESRKTGQKRLLLTAAVAAGKSTIDAAYEIKEINEHLDFISVMTYDFHGGTFDKVTGHNSPLYAGDHPEEDPSFNCEFAINYWIKNGATPSKLLMGFPTYGRTFKLTTTDTSVGAPASEEPAAGQYTREGGFWSYYEVCDALKNGATAEWIDDQAVPYAYKDSDWVGYDNKVSFRYKAQLLKDKCLAGALIWAVDLDDFVGSFCDDGPYPLLTELKKLLSGNVCGGSGAIVPTYNPLPTETPGPVTTPPPTTPLSTEDFCKDKPNGNYEYPPDPHKFISCSNGYTYIMDCPAGLVYNPALDRCEQPSSSLTVGQSGLFEDDFCEDKSDGNYPYPRDPEKYYSCSNGKTKLKKCPYNQVFIIAQGKCGPPLEP</sequence>
<dbReference type="Gene3D" id="3.10.50.10">
    <property type="match status" value="1"/>
</dbReference>
<keyword evidence="6" id="KW-0624">Polysaccharide degradation</keyword>
<reference evidence="12" key="1">
    <citation type="submission" date="2025-08" db="UniProtKB">
        <authorList>
            <consortium name="RefSeq"/>
        </authorList>
    </citation>
    <scope>IDENTIFICATION</scope>
</reference>
<feature type="region of interest" description="Disordered" evidence="7">
    <location>
        <begin position="614"/>
        <end position="633"/>
    </location>
</feature>
<keyword evidence="11" id="KW-1185">Reference proteome</keyword>
<comment type="similarity">
    <text evidence="2">Belongs to the glycosyl hydrolase 18 family. Chitinase class II subfamily.</text>
</comment>
<dbReference type="RefSeq" id="XP_072853181.1">
    <property type="nucleotide sequence ID" value="XM_072997080.1"/>
</dbReference>
<dbReference type="PROSITE" id="PS50940">
    <property type="entry name" value="CHIT_BIND_II"/>
    <property type="match status" value="1"/>
</dbReference>
<dbReference type="Pfam" id="PF00704">
    <property type="entry name" value="Glyco_hydro_18"/>
    <property type="match status" value="1"/>
</dbReference>
<dbReference type="InterPro" id="IPR001223">
    <property type="entry name" value="Glyco_hydro18_cat"/>
</dbReference>
<feature type="domain" description="GH18" evidence="10">
    <location>
        <begin position="234"/>
        <end position="601"/>
    </location>
</feature>
<dbReference type="PANTHER" id="PTHR11177:SF248">
    <property type="entry name" value="CHITOTRIOSIDASE-1"/>
    <property type="match status" value="1"/>
</dbReference>
<keyword evidence="5" id="KW-0146">Chitin degradation</keyword>
<dbReference type="PROSITE" id="PS51910">
    <property type="entry name" value="GH18_2"/>
    <property type="match status" value="1"/>
</dbReference>
<name>A0ABM5G6A4_9SAUR</name>
<dbReference type="PROSITE" id="PS51257">
    <property type="entry name" value="PROKAR_LIPOPROTEIN"/>
    <property type="match status" value="1"/>
</dbReference>